<evidence type="ECO:0000313" key="11">
    <source>
        <dbReference type="EMBL" id="MBB5021637.1"/>
    </source>
</evidence>
<keyword evidence="7 9" id="KW-0234">DNA repair</keyword>
<evidence type="ECO:0000256" key="7">
    <source>
        <dbReference type="ARBA" id="ARBA00023204"/>
    </source>
</evidence>
<organism evidence="11 12">
    <name type="scientific">Desulfurispira natronophila</name>
    <dbReference type="NCBI Taxonomy" id="682562"/>
    <lineage>
        <taxon>Bacteria</taxon>
        <taxon>Pseudomonadati</taxon>
        <taxon>Chrysiogenota</taxon>
        <taxon>Chrysiogenia</taxon>
        <taxon>Chrysiogenales</taxon>
        <taxon>Chrysiogenaceae</taxon>
        <taxon>Desulfurispira</taxon>
    </lineage>
</organism>
<sequence length="555" mass="61971">MLQELRIKNLAIIQEATIHFDHRLNILTGETGAGKSIIIDALGLICGAKAPKDLIRSGQDALEVQALFEGLSPELVSALQEQDIPCDEDSLIVRRIVNVKGQNKVYVNAALQPVAFLKSLAEHLVTIHAQNHHQLLLQPQRHIHFLDAFTADGGSALSSYQKGYAEYREKRSRYDEAATQVRDARQRLDIVTMQTGEIEAAELQPGEDEELESQLHRLTHAQDIVDLCQQIHHSLEQSPNPVLDRLHQVKKDLESLCQFDSEFDSYLEEIEAALASLGEVATLSQQKAQTVESDQGELEKVESRIRLIDSLKLKYGTTVEEILAYYKQLCQERVELEHSLDLDTLQQEYKEAHAQVLELGKTLQKQRDAAAKRITSEILEHLHDLHMKNSRFQVSMLPLDEPGPAGLHQVEFLLSANKGEALKPLAKVASGGEMSRIMLAIKGALAQQEEHSTTMIFDEVDTGVSGAVAEMVGKKLRQLARRHQVIVITHLPQVAVQGHQNFRITKSASGAFTSTDVQPLDEEQKVEEIARILSGVDITAESLEHARSYMRQLEA</sequence>
<accession>A0A7W7Y401</accession>
<protein>
    <recommendedName>
        <fullName evidence="3 9">DNA repair protein RecN</fullName>
    </recommendedName>
    <alternativeName>
        <fullName evidence="8 9">Recombination protein N</fullName>
    </alternativeName>
</protein>
<dbReference type="GO" id="GO:0006310">
    <property type="term" value="P:DNA recombination"/>
    <property type="evidence" value="ECO:0007669"/>
    <property type="project" value="InterPro"/>
</dbReference>
<comment type="caution">
    <text evidence="11">The sequence shown here is derived from an EMBL/GenBank/DDBJ whole genome shotgun (WGS) entry which is preliminary data.</text>
</comment>
<keyword evidence="12" id="KW-1185">Reference proteome</keyword>
<dbReference type="Proteomes" id="UP000528322">
    <property type="component" value="Unassembled WGS sequence"/>
</dbReference>
<keyword evidence="4" id="KW-0547">Nucleotide-binding</keyword>
<evidence type="ECO:0000256" key="9">
    <source>
        <dbReference type="PIRNR" id="PIRNR003128"/>
    </source>
</evidence>
<dbReference type="NCBIfam" id="TIGR00634">
    <property type="entry name" value="recN"/>
    <property type="match status" value="1"/>
</dbReference>
<evidence type="ECO:0000256" key="6">
    <source>
        <dbReference type="ARBA" id="ARBA00022840"/>
    </source>
</evidence>
<keyword evidence="5 9" id="KW-0227">DNA damage</keyword>
<reference evidence="11 12" key="1">
    <citation type="submission" date="2020-08" db="EMBL/GenBank/DDBJ databases">
        <title>Genomic Encyclopedia of Type Strains, Phase IV (KMG-IV): sequencing the most valuable type-strain genomes for metagenomic binning, comparative biology and taxonomic classification.</title>
        <authorList>
            <person name="Goeker M."/>
        </authorList>
    </citation>
    <scope>NUCLEOTIDE SEQUENCE [LARGE SCALE GENOMIC DNA]</scope>
    <source>
        <strain evidence="11 12">DSM 22071</strain>
    </source>
</reference>
<dbReference type="AlphaFoldDB" id="A0A7W7Y401"/>
<evidence type="ECO:0000259" key="10">
    <source>
        <dbReference type="Pfam" id="PF02463"/>
    </source>
</evidence>
<evidence type="ECO:0000256" key="4">
    <source>
        <dbReference type="ARBA" id="ARBA00022741"/>
    </source>
</evidence>
<evidence type="ECO:0000256" key="2">
    <source>
        <dbReference type="ARBA" id="ARBA00009441"/>
    </source>
</evidence>
<dbReference type="EMBL" id="JACHID010000004">
    <property type="protein sequence ID" value="MBB5021637.1"/>
    <property type="molecule type" value="Genomic_DNA"/>
</dbReference>
<dbReference type="GO" id="GO:0006281">
    <property type="term" value="P:DNA repair"/>
    <property type="evidence" value="ECO:0007669"/>
    <property type="project" value="UniProtKB-KW"/>
</dbReference>
<comment type="similarity">
    <text evidence="2 9">Belongs to the RecN family.</text>
</comment>
<dbReference type="GO" id="GO:0009432">
    <property type="term" value="P:SOS response"/>
    <property type="evidence" value="ECO:0007669"/>
    <property type="project" value="TreeGrafter"/>
</dbReference>
<comment type="function">
    <text evidence="1 9">May be involved in recombinational repair of damaged DNA.</text>
</comment>
<dbReference type="Pfam" id="PF02463">
    <property type="entry name" value="SMC_N"/>
    <property type="match status" value="1"/>
</dbReference>
<dbReference type="InterPro" id="IPR027417">
    <property type="entry name" value="P-loop_NTPase"/>
</dbReference>
<name>A0A7W7Y401_9BACT</name>
<dbReference type="PANTHER" id="PTHR11059:SF0">
    <property type="entry name" value="DNA REPAIR PROTEIN RECN"/>
    <property type="match status" value="1"/>
</dbReference>
<dbReference type="GO" id="GO:0005524">
    <property type="term" value="F:ATP binding"/>
    <property type="evidence" value="ECO:0007669"/>
    <property type="project" value="UniProtKB-KW"/>
</dbReference>
<proteinExistence type="inferred from homology"/>
<dbReference type="InterPro" id="IPR003395">
    <property type="entry name" value="RecF/RecN/SMC_N"/>
</dbReference>
<dbReference type="GO" id="GO:0043590">
    <property type="term" value="C:bacterial nucleoid"/>
    <property type="evidence" value="ECO:0007669"/>
    <property type="project" value="TreeGrafter"/>
</dbReference>
<dbReference type="SUPFAM" id="SSF52540">
    <property type="entry name" value="P-loop containing nucleoside triphosphate hydrolases"/>
    <property type="match status" value="1"/>
</dbReference>
<dbReference type="PIRSF" id="PIRSF003128">
    <property type="entry name" value="RecN"/>
    <property type="match status" value="1"/>
</dbReference>
<evidence type="ECO:0000256" key="1">
    <source>
        <dbReference type="ARBA" id="ARBA00003618"/>
    </source>
</evidence>
<keyword evidence="6" id="KW-0067">ATP-binding</keyword>
<evidence type="ECO:0000256" key="5">
    <source>
        <dbReference type="ARBA" id="ARBA00022763"/>
    </source>
</evidence>
<evidence type="ECO:0000313" key="12">
    <source>
        <dbReference type="Proteomes" id="UP000528322"/>
    </source>
</evidence>
<gene>
    <name evidence="11" type="ORF">HNR37_000949</name>
</gene>
<dbReference type="CDD" id="cd03241">
    <property type="entry name" value="ABC_RecN"/>
    <property type="match status" value="2"/>
</dbReference>
<feature type="domain" description="RecF/RecN/SMC N-terminal" evidence="10">
    <location>
        <begin position="2"/>
        <end position="510"/>
    </location>
</feature>
<evidence type="ECO:0000256" key="8">
    <source>
        <dbReference type="ARBA" id="ARBA00033408"/>
    </source>
</evidence>
<dbReference type="InterPro" id="IPR004604">
    <property type="entry name" value="DNA_recomb/repair_RecN"/>
</dbReference>
<evidence type="ECO:0000256" key="3">
    <source>
        <dbReference type="ARBA" id="ARBA00021315"/>
    </source>
</evidence>
<dbReference type="RefSeq" id="WP_183730674.1">
    <property type="nucleotide sequence ID" value="NZ_JACHID010000004.1"/>
</dbReference>
<dbReference type="PANTHER" id="PTHR11059">
    <property type="entry name" value="DNA REPAIR PROTEIN RECN"/>
    <property type="match status" value="1"/>
</dbReference>
<dbReference type="Gene3D" id="3.40.50.300">
    <property type="entry name" value="P-loop containing nucleotide triphosphate hydrolases"/>
    <property type="match status" value="2"/>
</dbReference>